<dbReference type="Gene3D" id="3.20.20.80">
    <property type="entry name" value="Glycosidases"/>
    <property type="match status" value="1"/>
</dbReference>
<evidence type="ECO:0000259" key="8">
    <source>
        <dbReference type="Pfam" id="PF01120"/>
    </source>
</evidence>
<dbReference type="RefSeq" id="WP_115888924.1">
    <property type="nucleotide sequence ID" value="NZ_QRDQ01000009.1"/>
</dbReference>
<evidence type="ECO:0000256" key="2">
    <source>
        <dbReference type="ARBA" id="ARBA00007951"/>
    </source>
</evidence>
<comment type="function">
    <text evidence="1">Alpha-L-fucosidase is responsible for hydrolyzing the alpha-1,6-linked fucose joined to the reducing-end N-acetylglucosamine of the carbohydrate moieties of glycoproteins.</text>
</comment>
<dbReference type="SMART" id="SM00812">
    <property type="entry name" value="Alpha_L_fucos"/>
    <property type="match status" value="1"/>
</dbReference>
<evidence type="ECO:0000256" key="1">
    <source>
        <dbReference type="ARBA" id="ARBA00004071"/>
    </source>
</evidence>
<sequence>MNDTNKINRLLCFSMLFLCANVFAQWSVLDNDKRFLLNKSESYLYQPFTDEQWNSSNFATEKEMKWFKDARYGMFIHFGLSSYVSKDLSWPIVYTRKAPDQGHGEYPESVWTKWPEKFKLEKFNADEWVKIAQEAGQKYIVVIAKHHDGFHMWDTKYSEFKITNTPFGRDYIKEIADACHKAKMPFGFYYSQRDWYHPDYAPVDPNTIKQISDPPYYQALPGKKVAPGSSHSKYIDYQYKAIEELCTKYGKIDIFWFDAVYWGGMFTADMWDSENLTRMIRRLQPGIIINNRASIPGDFDTPEQRIGMYQKRPWESAMTLNGSWAYSPEPKIRSVKSLLQEMLSAASGNGNVLLSWGAHWNGEFDGAQKDTLLAVGKWLKNNGEAYYGTNGGPWMPSKNYGSVYSNKKIYIYVYNWDKEKLSLPRISGNKLLSASFLNSNEKLIYTEKDSFITFNKPKNPDKLVTVIVLNMINNVSEVQEIKTSTSVFDDPAYGEKFKVVKLKKTDWKDKNAIIDLHTDKKVTGLSISGNAGTLIISVSKDGKSWENEGTSSENLGEISISSFLAGVYIPGKEIRYIKLENQLKPNLDITIYSK</sequence>
<dbReference type="EMBL" id="QRDQ01000009">
    <property type="protein sequence ID" value="RED23856.1"/>
    <property type="molecule type" value="Genomic_DNA"/>
</dbReference>
<evidence type="ECO:0000256" key="4">
    <source>
        <dbReference type="ARBA" id="ARBA00022729"/>
    </source>
</evidence>
<dbReference type="InterPro" id="IPR057739">
    <property type="entry name" value="Glyco_hydro_29_N"/>
</dbReference>
<dbReference type="GO" id="GO:0006004">
    <property type="term" value="P:fucose metabolic process"/>
    <property type="evidence" value="ECO:0007669"/>
    <property type="project" value="InterPro"/>
</dbReference>
<comment type="caution">
    <text evidence="9">The sequence shown here is derived from an EMBL/GenBank/DDBJ whole genome shotgun (WGS) entry which is preliminary data.</text>
</comment>
<dbReference type="PANTHER" id="PTHR10030:SF37">
    <property type="entry name" value="ALPHA-L-FUCOSIDASE-RELATED"/>
    <property type="match status" value="1"/>
</dbReference>
<feature type="signal peptide" evidence="7">
    <location>
        <begin position="1"/>
        <end position="24"/>
    </location>
</feature>
<dbReference type="AlphaFoldDB" id="A0A3D9FTG1"/>
<dbReference type="GO" id="GO:0004560">
    <property type="term" value="F:alpha-L-fucosidase activity"/>
    <property type="evidence" value="ECO:0007669"/>
    <property type="project" value="InterPro"/>
</dbReference>
<protein>
    <recommendedName>
        <fullName evidence="3">alpha-L-fucosidase</fullName>
        <ecNumber evidence="3">3.2.1.51</ecNumber>
    </recommendedName>
</protein>
<evidence type="ECO:0000313" key="9">
    <source>
        <dbReference type="EMBL" id="RED23856.1"/>
    </source>
</evidence>
<proteinExistence type="inferred from homology"/>
<dbReference type="InterPro" id="IPR017853">
    <property type="entry name" value="GH"/>
</dbReference>
<dbReference type="PANTHER" id="PTHR10030">
    <property type="entry name" value="ALPHA-L-FUCOSIDASE"/>
    <property type="match status" value="1"/>
</dbReference>
<gene>
    <name evidence="9" type="ORF">BD847_2930</name>
</gene>
<dbReference type="SUPFAM" id="SSF51445">
    <property type="entry name" value="(Trans)glycosidases"/>
    <property type="match status" value="1"/>
</dbReference>
<organism evidence="9 10">
    <name type="scientific">Flavobacterium cutihirudinis</name>
    <dbReference type="NCBI Taxonomy" id="1265740"/>
    <lineage>
        <taxon>Bacteria</taxon>
        <taxon>Pseudomonadati</taxon>
        <taxon>Bacteroidota</taxon>
        <taxon>Flavobacteriia</taxon>
        <taxon>Flavobacteriales</taxon>
        <taxon>Flavobacteriaceae</taxon>
        <taxon>Flavobacterium</taxon>
    </lineage>
</organism>
<feature type="chain" id="PRO_5017729345" description="alpha-L-fucosidase" evidence="7">
    <location>
        <begin position="25"/>
        <end position="594"/>
    </location>
</feature>
<evidence type="ECO:0000256" key="3">
    <source>
        <dbReference type="ARBA" id="ARBA00012662"/>
    </source>
</evidence>
<keyword evidence="4 7" id="KW-0732">Signal</keyword>
<evidence type="ECO:0000256" key="7">
    <source>
        <dbReference type="SAM" id="SignalP"/>
    </source>
</evidence>
<dbReference type="GO" id="GO:0016139">
    <property type="term" value="P:glycoside catabolic process"/>
    <property type="evidence" value="ECO:0007669"/>
    <property type="project" value="TreeGrafter"/>
</dbReference>
<feature type="domain" description="Glycoside hydrolase family 29 N-terminal" evidence="8">
    <location>
        <begin position="52"/>
        <end position="384"/>
    </location>
</feature>
<evidence type="ECO:0000313" key="10">
    <source>
        <dbReference type="Proteomes" id="UP000257004"/>
    </source>
</evidence>
<keyword evidence="6" id="KW-0326">Glycosidase</keyword>
<evidence type="ECO:0000256" key="5">
    <source>
        <dbReference type="ARBA" id="ARBA00022801"/>
    </source>
</evidence>
<dbReference type="GO" id="GO:0005764">
    <property type="term" value="C:lysosome"/>
    <property type="evidence" value="ECO:0007669"/>
    <property type="project" value="TreeGrafter"/>
</dbReference>
<dbReference type="OrthoDB" id="1095333at2"/>
<dbReference type="Pfam" id="PF01120">
    <property type="entry name" value="Alpha_L_fucos"/>
    <property type="match status" value="1"/>
</dbReference>
<name>A0A3D9FTG1_9FLAO</name>
<dbReference type="InterPro" id="IPR016286">
    <property type="entry name" value="FUC_metazoa-typ"/>
</dbReference>
<keyword evidence="5" id="KW-0378">Hydrolase</keyword>
<keyword evidence="10" id="KW-1185">Reference proteome</keyword>
<reference evidence="9 10" key="1">
    <citation type="submission" date="2018-07" db="EMBL/GenBank/DDBJ databases">
        <title>Genomic Encyclopedia of Archaeal and Bacterial Type Strains, Phase II (KMG-II): from individual species to whole genera.</title>
        <authorList>
            <person name="Goeker M."/>
        </authorList>
    </citation>
    <scope>NUCLEOTIDE SEQUENCE [LARGE SCALE GENOMIC DNA]</scope>
    <source>
        <strain evidence="9 10">DSM 25795</strain>
    </source>
</reference>
<evidence type="ECO:0000256" key="6">
    <source>
        <dbReference type="ARBA" id="ARBA00023295"/>
    </source>
</evidence>
<dbReference type="Proteomes" id="UP000257004">
    <property type="component" value="Unassembled WGS sequence"/>
</dbReference>
<comment type="similarity">
    <text evidence="2">Belongs to the glycosyl hydrolase 29 family.</text>
</comment>
<dbReference type="EC" id="3.2.1.51" evidence="3"/>
<dbReference type="PRINTS" id="PR00741">
    <property type="entry name" value="GLHYDRLASE29"/>
</dbReference>
<accession>A0A3D9FTG1</accession>
<dbReference type="InterPro" id="IPR000933">
    <property type="entry name" value="Glyco_hydro_29"/>
</dbReference>